<dbReference type="EMBL" id="JXTC01000003">
    <property type="protein sequence ID" value="POO03157.1"/>
    <property type="molecule type" value="Genomic_DNA"/>
</dbReference>
<protein>
    <submittedName>
        <fullName evidence="2">Uncharacterized protein</fullName>
    </submittedName>
</protein>
<dbReference type="Proteomes" id="UP000237000">
    <property type="component" value="Unassembled WGS sequence"/>
</dbReference>
<keyword evidence="3" id="KW-1185">Reference proteome</keyword>
<sequence length="599" mass="63421">MALGTFPRTLFASSVISFVCISIFAWITTPGLELVHELSFPWYILVPASTVILAAVVHILFIIFFLKNRRVVLPQAQCSWANNLIDNIVFFSVVANDIYDSRSFVYLVISSSTLIFILSLFSVVKSTKFCLLDLFISFINPKFFIYFFKKKMIGLLVATGIFSAVLIIIRNDDNGYVRCFVANANNSLKEISATISTKAKNLLAFLLSFVTWIFTREAKDGEPCHDHDFDVESADGVTVLDGAGNNGEGIGGGDLVLGDGTLTVVLHAMESSTNQLNITASPVNDGYGEAIGALQCQHDGSVSDGGYNREAIHGGGGLKSGHGTVRVLAHQLHSMEYSSTNDQLGITATPVGIAVHGEAIAAADQYRQDGAAVAADPRYNGDATSGGGFKSVDGAERQDTVAAIAGPRYTEEAISAGNFKDRDGTKCWDSVALIAGSRYNGEAISTGIFKSGDGTLTVLVNQLHDTVSSTGQQEATVAAEGRDGVTDFADVVCNYKGEAISGFAPKIGDGTVKVLVNELLATESATSGHGEGEAITIEECLVFANPHDNGDAISGGGPKCQDGTVTVLVNRLHAMESSTDQLNITATAGESPLNPQLTL</sequence>
<evidence type="ECO:0000256" key="1">
    <source>
        <dbReference type="SAM" id="Phobius"/>
    </source>
</evidence>
<proteinExistence type="predicted"/>
<evidence type="ECO:0000313" key="2">
    <source>
        <dbReference type="EMBL" id="POO03157.1"/>
    </source>
</evidence>
<feature type="transmembrane region" description="Helical" evidence="1">
    <location>
        <begin position="152"/>
        <end position="169"/>
    </location>
</feature>
<dbReference type="AlphaFoldDB" id="A0A2P5FZF8"/>
<reference evidence="3" key="1">
    <citation type="submission" date="2016-06" db="EMBL/GenBank/DDBJ databases">
        <title>Parallel loss of symbiosis genes in relatives of nitrogen-fixing non-legume Parasponia.</title>
        <authorList>
            <person name="Van Velzen R."/>
            <person name="Holmer R."/>
            <person name="Bu F."/>
            <person name="Rutten L."/>
            <person name="Van Zeijl A."/>
            <person name="Liu W."/>
            <person name="Santuari L."/>
            <person name="Cao Q."/>
            <person name="Sharma T."/>
            <person name="Shen D."/>
            <person name="Roswanjaya Y."/>
            <person name="Wardhani T."/>
            <person name="Kalhor M.S."/>
            <person name="Jansen J."/>
            <person name="Van den Hoogen J."/>
            <person name="Gungor B."/>
            <person name="Hartog M."/>
            <person name="Hontelez J."/>
            <person name="Verver J."/>
            <person name="Yang W.-C."/>
            <person name="Schijlen E."/>
            <person name="Repin R."/>
            <person name="Schilthuizen M."/>
            <person name="Schranz E."/>
            <person name="Heidstra R."/>
            <person name="Miyata K."/>
            <person name="Fedorova E."/>
            <person name="Kohlen W."/>
            <person name="Bisseling T."/>
            <person name="Smit S."/>
            <person name="Geurts R."/>
        </authorList>
    </citation>
    <scope>NUCLEOTIDE SEQUENCE [LARGE SCALE GENOMIC DNA]</scope>
    <source>
        <strain evidence="3">cv. RG33-2</strain>
    </source>
</reference>
<gene>
    <name evidence="2" type="ORF">TorRG33x02_012180</name>
</gene>
<evidence type="ECO:0000313" key="3">
    <source>
        <dbReference type="Proteomes" id="UP000237000"/>
    </source>
</evidence>
<feature type="transmembrane region" description="Helical" evidence="1">
    <location>
        <begin position="40"/>
        <end position="66"/>
    </location>
</feature>
<keyword evidence="1" id="KW-0472">Membrane</keyword>
<accession>A0A2P5FZF8</accession>
<name>A0A2P5FZF8_TREOI</name>
<keyword evidence="1" id="KW-1133">Transmembrane helix</keyword>
<dbReference type="InParanoid" id="A0A2P5FZF8"/>
<comment type="caution">
    <text evidence="2">The sequence shown here is derived from an EMBL/GenBank/DDBJ whole genome shotgun (WGS) entry which is preliminary data.</text>
</comment>
<keyword evidence="1" id="KW-0812">Transmembrane</keyword>
<organism evidence="2 3">
    <name type="scientific">Trema orientale</name>
    <name type="common">Charcoal tree</name>
    <name type="synonym">Celtis orientalis</name>
    <dbReference type="NCBI Taxonomy" id="63057"/>
    <lineage>
        <taxon>Eukaryota</taxon>
        <taxon>Viridiplantae</taxon>
        <taxon>Streptophyta</taxon>
        <taxon>Embryophyta</taxon>
        <taxon>Tracheophyta</taxon>
        <taxon>Spermatophyta</taxon>
        <taxon>Magnoliopsida</taxon>
        <taxon>eudicotyledons</taxon>
        <taxon>Gunneridae</taxon>
        <taxon>Pentapetalae</taxon>
        <taxon>rosids</taxon>
        <taxon>fabids</taxon>
        <taxon>Rosales</taxon>
        <taxon>Cannabaceae</taxon>
        <taxon>Trema</taxon>
    </lineage>
</organism>
<feature type="transmembrane region" description="Helical" evidence="1">
    <location>
        <begin position="104"/>
        <end position="124"/>
    </location>
</feature>
<dbReference type="OrthoDB" id="10340864at2759"/>
<feature type="transmembrane region" description="Helical" evidence="1">
    <location>
        <begin position="9"/>
        <end position="28"/>
    </location>
</feature>